<evidence type="ECO:0000256" key="1">
    <source>
        <dbReference type="ARBA" id="ARBA00000971"/>
    </source>
</evidence>
<dbReference type="PANTHER" id="PTHR45779">
    <property type="entry name" value="PEPTIDYLPROLYL ISOMERASE"/>
    <property type="match status" value="1"/>
</dbReference>
<accession>A0AAD5SHJ3</accession>
<dbReference type="InterPro" id="IPR044609">
    <property type="entry name" value="FKBP2/11"/>
</dbReference>
<gene>
    <name evidence="8" type="primary">FPR2</name>
    <name evidence="8" type="ORF">HK097_010152</name>
</gene>
<dbReference type="GO" id="GO:0003755">
    <property type="term" value="F:peptidyl-prolyl cis-trans isomerase activity"/>
    <property type="evidence" value="ECO:0007669"/>
    <property type="project" value="UniProtKB-KW"/>
</dbReference>
<sequence>MPSLRSILSLALAVALLLLTPVSAKSPPKGLQIGIKKRVPADECTQKSRAGDLLSMHYTGTLFADGSKFDSSLDRNQPFEFTLGTLRTPSVLWLAVAERMSRF</sequence>
<dbReference type="GO" id="GO:0005783">
    <property type="term" value="C:endoplasmic reticulum"/>
    <property type="evidence" value="ECO:0007669"/>
    <property type="project" value="TreeGrafter"/>
</dbReference>
<evidence type="ECO:0000259" key="7">
    <source>
        <dbReference type="PROSITE" id="PS50059"/>
    </source>
</evidence>
<dbReference type="Gene3D" id="3.10.50.40">
    <property type="match status" value="1"/>
</dbReference>
<name>A0AAD5SHJ3_9FUNG</name>
<dbReference type="SUPFAM" id="SSF54534">
    <property type="entry name" value="FKBP-like"/>
    <property type="match status" value="1"/>
</dbReference>
<reference evidence="8" key="1">
    <citation type="submission" date="2020-05" db="EMBL/GenBank/DDBJ databases">
        <title>Phylogenomic resolution of chytrid fungi.</title>
        <authorList>
            <person name="Stajich J.E."/>
            <person name="Amses K."/>
            <person name="Simmons R."/>
            <person name="Seto K."/>
            <person name="Myers J."/>
            <person name="Bonds A."/>
            <person name="Quandt C.A."/>
            <person name="Barry K."/>
            <person name="Liu P."/>
            <person name="Grigoriev I."/>
            <person name="Longcore J.E."/>
            <person name="James T.Y."/>
        </authorList>
    </citation>
    <scope>NUCLEOTIDE SEQUENCE</scope>
    <source>
        <strain evidence="8">JEL0318</strain>
    </source>
</reference>
<dbReference type="InterPro" id="IPR046357">
    <property type="entry name" value="PPIase_dom_sf"/>
</dbReference>
<dbReference type="EC" id="5.2.1.8" evidence="2 5"/>
<keyword evidence="6" id="KW-0732">Signal</keyword>
<protein>
    <recommendedName>
        <fullName evidence="2 5">peptidylprolyl isomerase</fullName>
        <ecNumber evidence="2 5">5.2.1.8</ecNumber>
    </recommendedName>
</protein>
<evidence type="ECO:0000313" key="8">
    <source>
        <dbReference type="EMBL" id="KAJ3055544.1"/>
    </source>
</evidence>
<evidence type="ECO:0000256" key="2">
    <source>
        <dbReference type="ARBA" id="ARBA00013194"/>
    </source>
</evidence>
<evidence type="ECO:0000313" key="9">
    <source>
        <dbReference type="Proteomes" id="UP001212841"/>
    </source>
</evidence>
<dbReference type="PROSITE" id="PS50059">
    <property type="entry name" value="FKBP_PPIASE"/>
    <property type="match status" value="1"/>
</dbReference>
<keyword evidence="4 5" id="KW-0413">Isomerase</keyword>
<keyword evidence="3 5" id="KW-0697">Rotamase</keyword>
<dbReference type="Proteomes" id="UP001212841">
    <property type="component" value="Unassembled WGS sequence"/>
</dbReference>
<dbReference type="AlphaFoldDB" id="A0AAD5SHJ3"/>
<organism evidence="8 9">
    <name type="scientific">Rhizophlyctis rosea</name>
    <dbReference type="NCBI Taxonomy" id="64517"/>
    <lineage>
        <taxon>Eukaryota</taxon>
        <taxon>Fungi</taxon>
        <taxon>Fungi incertae sedis</taxon>
        <taxon>Chytridiomycota</taxon>
        <taxon>Chytridiomycota incertae sedis</taxon>
        <taxon>Chytridiomycetes</taxon>
        <taxon>Rhizophlyctidales</taxon>
        <taxon>Rhizophlyctidaceae</taxon>
        <taxon>Rhizophlyctis</taxon>
    </lineage>
</organism>
<feature type="chain" id="PRO_5042011503" description="peptidylprolyl isomerase" evidence="6">
    <location>
        <begin position="25"/>
        <end position="103"/>
    </location>
</feature>
<dbReference type="EMBL" id="JADGJD010000073">
    <property type="protein sequence ID" value="KAJ3055544.1"/>
    <property type="molecule type" value="Genomic_DNA"/>
</dbReference>
<evidence type="ECO:0000256" key="3">
    <source>
        <dbReference type="ARBA" id="ARBA00023110"/>
    </source>
</evidence>
<dbReference type="Pfam" id="PF00254">
    <property type="entry name" value="FKBP_C"/>
    <property type="match status" value="1"/>
</dbReference>
<dbReference type="PANTHER" id="PTHR45779:SF7">
    <property type="entry name" value="PEPTIDYLPROLYL ISOMERASE"/>
    <property type="match status" value="1"/>
</dbReference>
<evidence type="ECO:0000256" key="5">
    <source>
        <dbReference type="PROSITE-ProRule" id="PRU00277"/>
    </source>
</evidence>
<comment type="catalytic activity">
    <reaction evidence="1 5">
        <text>[protein]-peptidylproline (omega=180) = [protein]-peptidylproline (omega=0)</text>
        <dbReference type="Rhea" id="RHEA:16237"/>
        <dbReference type="Rhea" id="RHEA-COMP:10747"/>
        <dbReference type="Rhea" id="RHEA-COMP:10748"/>
        <dbReference type="ChEBI" id="CHEBI:83833"/>
        <dbReference type="ChEBI" id="CHEBI:83834"/>
        <dbReference type="EC" id="5.2.1.8"/>
    </reaction>
</comment>
<proteinExistence type="predicted"/>
<evidence type="ECO:0000256" key="4">
    <source>
        <dbReference type="ARBA" id="ARBA00023235"/>
    </source>
</evidence>
<dbReference type="InterPro" id="IPR001179">
    <property type="entry name" value="PPIase_FKBP_dom"/>
</dbReference>
<evidence type="ECO:0000256" key="6">
    <source>
        <dbReference type="SAM" id="SignalP"/>
    </source>
</evidence>
<comment type="caution">
    <text evidence="8">The sequence shown here is derived from an EMBL/GenBank/DDBJ whole genome shotgun (WGS) entry which is preliminary data.</text>
</comment>
<feature type="domain" description="PPIase FKBP-type" evidence="7">
    <location>
        <begin position="51"/>
        <end position="92"/>
    </location>
</feature>
<feature type="signal peptide" evidence="6">
    <location>
        <begin position="1"/>
        <end position="24"/>
    </location>
</feature>
<keyword evidence="9" id="KW-1185">Reference proteome</keyword>